<comment type="caution">
    <text evidence="1">The sequence shown here is derived from an EMBL/GenBank/DDBJ whole genome shotgun (WGS) entry which is preliminary data.</text>
</comment>
<gene>
    <name evidence="1" type="ORF">H5410_056600</name>
</gene>
<evidence type="ECO:0000313" key="2">
    <source>
        <dbReference type="Proteomes" id="UP000824120"/>
    </source>
</evidence>
<protein>
    <submittedName>
        <fullName evidence="1">Uncharacterized protein</fullName>
    </submittedName>
</protein>
<evidence type="ECO:0000313" key="1">
    <source>
        <dbReference type="EMBL" id="KAG5576466.1"/>
    </source>
</evidence>
<name>A0A9J5WLS4_SOLCO</name>
<proteinExistence type="predicted"/>
<accession>A0A9J5WLS4</accession>
<reference evidence="1 2" key="1">
    <citation type="submission" date="2020-09" db="EMBL/GenBank/DDBJ databases">
        <title>De no assembly of potato wild relative species, Solanum commersonii.</title>
        <authorList>
            <person name="Cho K."/>
        </authorList>
    </citation>
    <scope>NUCLEOTIDE SEQUENCE [LARGE SCALE GENOMIC DNA]</scope>
    <source>
        <strain evidence="1">LZ3.2</strain>
        <tissue evidence="1">Leaf</tissue>
    </source>
</reference>
<dbReference type="Proteomes" id="UP000824120">
    <property type="component" value="Chromosome 11"/>
</dbReference>
<sequence length="270" mass="31374">MEQVVPDGKTDPFSRLNNLRSRRREDLSYGPDCSRRENWPIFMVKRSPNLVNPPFCRFSCAIVHRSFDLSYGVDWSRWVNQPIFKVKRAPKQSRRANRPIFKVKRAPEQFFENIRQNLSFGADWSRLENRPIFKVNQSLERTSVKTLVIDSVGPDRETLPIFKVKQSPKWTLAMEPDGPIQTTGLFSMSNEPQNRFPPSFLPKYFLDVREDLSYGAGWSRLENRPILHGQMIPEADHGSFGDPKFRRHFCQTFSWTSVKTLALEPIGPDG</sequence>
<dbReference type="EMBL" id="JACXVP010000011">
    <property type="protein sequence ID" value="KAG5576466.1"/>
    <property type="molecule type" value="Genomic_DNA"/>
</dbReference>
<dbReference type="AlphaFoldDB" id="A0A9J5WLS4"/>
<keyword evidence="2" id="KW-1185">Reference proteome</keyword>
<organism evidence="1 2">
    <name type="scientific">Solanum commersonii</name>
    <name type="common">Commerson's wild potato</name>
    <name type="synonym">Commerson's nightshade</name>
    <dbReference type="NCBI Taxonomy" id="4109"/>
    <lineage>
        <taxon>Eukaryota</taxon>
        <taxon>Viridiplantae</taxon>
        <taxon>Streptophyta</taxon>
        <taxon>Embryophyta</taxon>
        <taxon>Tracheophyta</taxon>
        <taxon>Spermatophyta</taxon>
        <taxon>Magnoliopsida</taxon>
        <taxon>eudicotyledons</taxon>
        <taxon>Gunneridae</taxon>
        <taxon>Pentapetalae</taxon>
        <taxon>asterids</taxon>
        <taxon>lamiids</taxon>
        <taxon>Solanales</taxon>
        <taxon>Solanaceae</taxon>
        <taxon>Solanoideae</taxon>
        <taxon>Solaneae</taxon>
        <taxon>Solanum</taxon>
    </lineage>
</organism>